<evidence type="ECO:0000259" key="2">
    <source>
        <dbReference type="Pfam" id="PF15232"/>
    </source>
</evidence>
<feature type="domain" description="DUF4585" evidence="2">
    <location>
        <begin position="132"/>
        <end position="187"/>
    </location>
</feature>
<reference evidence="3 4" key="1">
    <citation type="journal article" date="2021" name="Sci. Rep.">
        <title>Chromosome anchoring in Senegalese sole (Solea senegalensis) reveals sex-associated markers and genome rearrangements in flatfish.</title>
        <authorList>
            <person name="Guerrero-Cozar I."/>
            <person name="Gomez-Garrido J."/>
            <person name="Berbel C."/>
            <person name="Martinez-Blanch J.F."/>
            <person name="Alioto T."/>
            <person name="Claros M.G."/>
            <person name="Gagnaire P.A."/>
            <person name="Manchado M."/>
        </authorList>
    </citation>
    <scope>NUCLEOTIDE SEQUENCE [LARGE SCALE GENOMIC DNA]</scope>
    <source>
        <strain evidence="3">Sse05_10M</strain>
    </source>
</reference>
<accession>A0AAV6SGQ0</accession>
<feature type="compositionally biased region" description="Polar residues" evidence="1">
    <location>
        <begin position="83"/>
        <end position="97"/>
    </location>
</feature>
<feature type="region of interest" description="Disordered" evidence="1">
    <location>
        <begin position="39"/>
        <end position="102"/>
    </location>
</feature>
<organism evidence="3 4">
    <name type="scientific">Solea senegalensis</name>
    <name type="common">Senegalese sole</name>
    <dbReference type="NCBI Taxonomy" id="28829"/>
    <lineage>
        <taxon>Eukaryota</taxon>
        <taxon>Metazoa</taxon>
        <taxon>Chordata</taxon>
        <taxon>Craniata</taxon>
        <taxon>Vertebrata</taxon>
        <taxon>Euteleostomi</taxon>
        <taxon>Actinopterygii</taxon>
        <taxon>Neopterygii</taxon>
        <taxon>Teleostei</taxon>
        <taxon>Neoteleostei</taxon>
        <taxon>Acanthomorphata</taxon>
        <taxon>Carangaria</taxon>
        <taxon>Pleuronectiformes</taxon>
        <taxon>Pleuronectoidei</taxon>
        <taxon>Soleidae</taxon>
        <taxon>Solea</taxon>
    </lineage>
</organism>
<keyword evidence="4" id="KW-1185">Reference proteome</keyword>
<evidence type="ECO:0000313" key="4">
    <source>
        <dbReference type="Proteomes" id="UP000693946"/>
    </source>
</evidence>
<dbReference type="Pfam" id="PF15232">
    <property type="entry name" value="DUF4585"/>
    <property type="match status" value="1"/>
</dbReference>
<comment type="caution">
    <text evidence="3">The sequence shown here is derived from an EMBL/GenBank/DDBJ whole genome shotgun (WGS) entry which is preliminary data.</text>
</comment>
<dbReference type="AlphaFoldDB" id="A0AAV6SGQ0"/>
<dbReference type="InterPro" id="IPR027838">
    <property type="entry name" value="DUF4585"/>
</dbReference>
<dbReference type="EMBL" id="JAGKHQ010000005">
    <property type="protein sequence ID" value="KAG7516244.1"/>
    <property type="molecule type" value="Genomic_DNA"/>
</dbReference>
<feature type="compositionally biased region" description="Basic and acidic residues" evidence="1">
    <location>
        <begin position="45"/>
        <end position="61"/>
    </location>
</feature>
<dbReference type="Proteomes" id="UP000693946">
    <property type="component" value="Linkage Group LG13"/>
</dbReference>
<evidence type="ECO:0000256" key="1">
    <source>
        <dbReference type="SAM" id="MobiDB-lite"/>
    </source>
</evidence>
<gene>
    <name evidence="3" type="ORF">JOB18_026688</name>
</gene>
<evidence type="ECO:0000313" key="3">
    <source>
        <dbReference type="EMBL" id="KAG7516244.1"/>
    </source>
</evidence>
<name>A0AAV6SGQ0_SOLSE</name>
<proteinExistence type="predicted"/>
<protein>
    <recommendedName>
        <fullName evidence="2">DUF4585 domain-containing protein</fullName>
    </recommendedName>
</protein>
<sequence length="245" mass="26533">MGVSCPFGSSHRCVFTPSTLHPYVKVNYKPCPLNYVQPPSAPTHLLERSEESPSEQPDHSQKPRPLQPARTTRDKEGGDITVTPPTQTCEHGTQQHGHNPPCRLQGFLPAQVGGDFLVAGPGAFLSGPAPFQVMLEPQSGRCYYVDTPPQHQRKILMDPETGQFFQVLLPTTSPAHSTHLFPMCCVNPASTVINPAPTMLQSSSVNPSVLSVMPFQPMASSLCGAPCLPFTMFTPATNFTLTSPQ</sequence>